<name>A0ABT3PQV4_9BACT</name>
<dbReference type="EMBL" id="JAGGJA010000011">
    <property type="protein sequence ID" value="MCW9708235.1"/>
    <property type="molecule type" value="Genomic_DNA"/>
</dbReference>
<sequence>MYLKSASIFFAQLLAVLLLALHPVETVAQYSITVTAGGIDRAESVVSVTFPDSVAPGVYALEDGSGNTVPIQVNEHNMGLFIIDKLSAGDSEIYHFSGEAASSVGASQVNYTADENTFTFQKDGKPVLSYYYDSNNPPTELDHRYKRAGYIHPAYTPNGVSLTNHLDTQMHPHHYGIWSAWTKTKFQGRSPDFWNQQDETGRVDHADSLDKVWEGPVYGGLKATNYFVDISGSAPVIGLNEEWQTKIYNISGTDKQEYNLFDLKLTHTANSGQPLTLPTYHYGGLAFRGHQQWDNPDNVSFLTSAGYDRSNGNETRARWVHVGGQVNGKQVGVAILSHPDNFRSPQPVRINPSTPYFVYAPMQLGDFKIKPGSPYLMRYRFVTYDGEPDVDALNHLWKDYAYPPGVTVTAE</sequence>
<organism evidence="2 3">
    <name type="scientific">Fodinibius salsisoli</name>
    <dbReference type="NCBI Taxonomy" id="2820877"/>
    <lineage>
        <taxon>Bacteria</taxon>
        <taxon>Pseudomonadati</taxon>
        <taxon>Balneolota</taxon>
        <taxon>Balneolia</taxon>
        <taxon>Balneolales</taxon>
        <taxon>Balneolaceae</taxon>
        <taxon>Fodinibius</taxon>
    </lineage>
</organism>
<dbReference type="Proteomes" id="UP001207918">
    <property type="component" value="Unassembled WGS sequence"/>
</dbReference>
<feature type="chain" id="PRO_5046154049" evidence="1">
    <location>
        <begin position="29"/>
        <end position="411"/>
    </location>
</feature>
<dbReference type="RefSeq" id="WP_265767021.1">
    <property type="nucleotide sequence ID" value="NZ_JAGGJA010000011.1"/>
</dbReference>
<dbReference type="InterPro" id="IPR029475">
    <property type="entry name" value="DUF6807"/>
</dbReference>
<evidence type="ECO:0000256" key="1">
    <source>
        <dbReference type="SAM" id="SignalP"/>
    </source>
</evidence>
<keyword evidence="1" id="KW-0732">Signal</keyword>
<proteinExistence type="predicted"/>
<accession>A0ABT3PQV4</accession>
<comment type="caution">
    <text evidence="2">The sequence shown here is derived from an EMBL/GenBank/DDBJ whole genome shotgun (WGS) entry which is preliminary data.</text>
</comment>
<protein>
    <submittedName>
        <fullName evidence="2">PmoA family protein</fullName>
    </submittedName>
</protein>
<evidence type="ECO:0000313" key="2">
    <source>
        <dbReference type="EMBL" id="MCW9708235.1"/>
    </source>
</evidence>
<reference evidence="2 3" key="1">
    <citation type="submission" date="2021-03" db="EMBL/GenBank/DDBJ databases">
        <title>Aliifodinibius sp. nov., a new bacterium isolated from saline soil.</title>
        <authorList>
            <person name="Galisteo C."/>
            <person name="De La Haba R."/>
            <person name="Sanchez-Porro C."/>
            <person name="Ventosa A."/>
        </authorList>
    </citation>
    <scope>NUCLEOTIDE SEQUENCE [LARGE SCALE GENOMIC DNA]</scope>
    <source>
        <strain evidence="2 3">1BSP15-2V2</strain>
    </source>
</reference>
<gene>
    <name evidence="2" type="ORF">J6I44_15320</name>
</gene>
<dbReference type="Pfam" id="PF14100">
    <property type="entry name" value="DUF6807"/>
    <property type="match status" value="1"/>
</dbReference>
<keyword evidence="3" id="KW-1185">Reference proteome</keyword>
<feature type="signal peptide" evidence="1">
    <location>
        <begin position="1"/>
        <end position="28"/>
    </location>
</feature>
<evidence type="ECO:0000313" key="3">
    <source>
        <dbReference type="Proteomes" id="UP001207918"/>
    </source>
</evidence>